<keyword evidence="4" id="KW-0472">Membrane</keyword>
<comment type="cofactor">
    <cofactor evidence="1">
        <name>Zn(2+)</name>
        <dbReference type="ChEBI" id="CHEBI:29105"/>
    </cofactor>
</comment>
<dbReference type="InterPro" id="IPR045175">
    <property type="entry name" value="M28_fam"/>
</dbReference>
<keyword evidence="4" id="KW-0812">Transmembrane</keyword>
<keyword evidence="9" id="KW-1185">Reference proteome</keyword>
<evidence type="ECO:0000313" key="8">
    <source>
        <dbReference type="EMBL" id="CAF1389898.1"/>
    </source>
</evidence>
<feature type="transmembrane region" description="Helical" evidence="4">
    <location>
        <begin position="16"/>
        <end position="40"/>
    </location>
</feature>
<evidence type="ECO:0000256" key="1">
    <source>
        <dbReference type="ARBA" id="ARBA00001947"/>
    </source>
</evidence>
<feature type="compositionally biased region" description="Low complexity" evidence="3">
    <location>
        <begin position="59"/>
        <end position="90"/>
    </location>
</feature>
<dbReference type="PANTHER" id="PTHR12147">
    <property type="entry name" value="METALLOPEPTIDASE M28 FAMILY MEMBER"/>
    <property type="match status" value="1"/>
</dbReference>
<comment type="caution">
    <text evidence="7">The sequence shown here is derived from an EMBL/GenBank/DDBJ whole genome shotgun (WGS) entry which is preliminary data.</text>
</comment>
<dbReference type="Gene3D" id="3.40.630.10">
    <property type="entry name" value="Zn peptidases"/>
    <property type="match status" value="1"/>
</dbReference>
<evidence type="ECO:0000256" key="3">
    <source>
        <dbReference type="SAM" id="MobiDB-lite"/>
    </source>
</evidence>
<keyword evidence="4" id="KW-1133">Transmembrane helix</keyword>
<sequence>MENSMNEFRILKCMKILVPIVGIGIVLTVVTFAIAVTTLVKVNQGFDDIQSNGPQTTLSSTTRPTNPGTTTTKTPGPTTTANTATTSMTSNRPTNDAILPQEIDIQNVMGHLNALQKIADSGDGTRAVDTTGFNQTLDYIVDTLQKKTNFRITRSYFPVKRFELDGDPVFSSSINNIYMTTYNYSSNIAESDYAVARYSTSANFQDPVELVVIPNLGCDSVDWDNAKPSVDGKVVLVERGVCGLTDKAEFAMKYNATAILIYNHANTENDVKPIIINLGQRNQIPALFLSNTIGEQLLAASQDPSNNITVNISITVRNELPAPVGNICADTPDGDPTQTILLGSHSDSVSNGPGINDNGSGSAANLEIALVLAELYNKTMYSKYKYRVRFCWWGAEELGLLGSQDHVDNAKNASTPGERLTDYLVNLNYDMLASPNFIFGIYDDKTAKNDTPAYALPGCKNINELFSHWFTDQQLPWTETPLNGRSDYGPFLAKGIVSGGLFSGAESRKSVVERNYYDQLLGAGLGGLSDTPYDSCYHKACDSIHNINIFAYTRMVQAAAYALEYLGKHENLTGYLYPTGRPTRSDDATSQQEYDSINEYFGLPYF</sequence>
<dbReference type="PANTHER" id="PTHR12147:SF26">
    <property type="entry name" value="PEPTIDASE M28 DOMAIN-CONTAINING PROTEIN"/>
    <property type="match status" value="1"/>
</dbReference>
<comment type="similarity">
    <text evidence="2">Belongs to the peptidase M28 family. M28B subfamily.</text>
</comment>
<dbReference type="SUPFAM" id="SSF52025">
    <property type="entry name" value="PA domain"/>
    <property type="match status" value="1"/>
</dbReference>
<dbReference type="InterPro" id="IPR046450">
    <property type="entry name" value="PA_dom_sf"/>
</dbReference>
<dbReference type="OrthoDB" id="10013407at2759"/>
<dbReference type="EMBL" id="CAJNOR010000673">
    <property type="protein sequence ID" value="CAF0978188.1"/>
    <property type="molecule type" value="Genomic_DNA"/>
</dbReference>
<evidence type="ECO:0000313" key="9">
    <source>
        <dbReference type="Proteomes" id="UP000663828"/>
    </source>
</evidence>
<feature type="region of interest" description="Disordered" evidence="3">
    <location>
        <begin position="50"/>
        <end position="93"/>
    </location>
</feature>
<dbReference type="InterPro" id="IPR003137">
    <property type="entry name" value="PA_domain"/>
</dbReference>
<dbReference type="EMBL" id="CAJNOJ010000310">
    <property type="protein sequence ID" value="CAF1389898.1"/>
    <property type="molecule type" value="Genomic_DNA"/>
</dbReference>
<evidence type="ECO:0000256" key="4">
    <source>
        <dbReference type="SAM" id="Phobius"/>
    </source>
</evidence>
<feature type="domain" description="PA" evidence="5">
    <location>
        <begin position="209"/>
        <end position="297"/>
    </location>
</feature>
<dbReference type="GO" id="GO:0008235">
    <property type="term" value="F:metalloexopeptidase activity"/>
    <property type="evidence" value="ECO:0007669"/>
    <property type="project" value="InterPro"/>
</dbReference>
<dbReference type="Pfam" id="PF02225">
    <property type="entry name" value="PA"/>
    <property type="match status" value="1"/>
</dbReference>
<dbReference type="CDD" id="cd00538">
    <property type="entry name" value="PA"/>
    <property type="match status" value="1"/>
</dbReference>
<dbReference type="SUPFAM" id="SSF53187">
    <property type="entry name" value="Zn-dependent exopeptidases"/>
    <property type="match status" value="1"/>
</dbReference>
<gene>
    <name evidence="8" type="ORF">EDS130_LOCUS35409</name>
    <name evidence="7" type="ORF">XAT740_LOCUS12037</name>
</gene>
<protein>
    <submittedName>
        <fullName evidence="7">Uncharacterized protein</fullName>
    </submittedName>
</protein>
<dbReference type="InterPro" id="IPR007484">
    <property type="entry name" value="Peptidase_M28"/>
</dbReference>
<dbReference type="Pfam" id="PF04389">
    <property type="entry name" value="Peptidase_M28"/>
    <property type="match status" value="1"/>
</dbReference>
<dbReference type="Proteomes" id="UP000663828">
    <property type="component" value="Unassembled WGS sequence"/>
</dbReference>
<evidence type="ECO:0000259" key="6">
    <source>
        <dbReference type="Pfam" id="PF04389"/>
    </source>
</evidence>
<dbReference type="AlphaFoldDB" id="A0A814F533"/>
<reference evidence="7" key="1">
    <citation type="submission" date="2021-02" db="EMBL/GenBank/DDBJ databases">
        <authorList>
            <person name="Nowell W R."/>
        </authorList>
    </citation>
    <scope>NUCLEOTIDE SEQUENCE</scope>
</reference>
<evidence type="ECO:0000256" key="2">
    <source>
        <dbReference type="ARBA" id="ARBA00005634"/>
    </source>
</evidence>
<dbReference type="Proteomes" id="UP000663852">
    <property type="component" value="Unassembled WGS sequence"/>
</dbReference>
<name>A0A814F533_ADIRI</name>
<organism evidence="7 9">
    <name type="scientific">Adineta ricciae</name>
    <name type="common">Rotifer</name>
    <dbReference type="NCBI Taxonomy" id="249248"/>
    <lineage>
        <taxon>Eukaryota</taxon>
        <taxon>Metazoa</taxon>
        <taxon>Spiralia</taxon>
        <taxon>Gnathifera</taxon>
        <taxon>Rotifera</taxon>
        <taxon>Eurotatoria</taxon>
        <taxon>Bdelloidea</taxon>
        <taxon>Adinetida</taxon>
        <taxon>Adinetidae</taxon>
        <taxon>Adineta</taxon>
    </lineage>
</organism>
<dbReference type="GO" id="GO:0006508">
    <property type="term" value="P:proteolysis"/>
    <property type="evidence" value="ECO:0007669"/>
    <property type="project" value="InterPro"/>
</dbReference>
<evidence type="ECO:0000259" key="5">
    <source>
        <dbReference type="Pfam" id="PF02225"/>
    </source>
</evidence>
<accession>A0A814F533</accession>
<dbReference type="Gene3D" id="3.50.30.30">
    <property type="match status" value="1"/>
</dbReference>
<evidence type="ECO:0000313" key="7">
    <source>
        <dbReference type="EMBL" id="CAF0978188.1"/>
    </source>
</evidence>
<feature type="domain" description="Peptidase M28" evidence="6">
    <location>
        <begin position="326"/>
        <end position="561"/>
    </location>
</feature>
<proteinExistence type="inferred from homology"/>